<dbReference type="AlphaFoldDB" id="A0A1R0GQD0"/>
<dbReference type="Proteomes" id="UP000187455">
    <property type="component" value="Unassembled WGS sequence"/>
</dbReference>
<sequence>ASTQEPATTDEPASTQEPATTDEPASTQEPATTDEPASTQEPATTEEPLTTEEPSSSECSATSSISPMTIDSSSTPKNYDLSAPLSVPCSSDSFNASFQVSSDSDVFIAIADKGGFYSNNGVIEAQIGLLSGRNSVRRGRYSTKRSSIYDKSKRDILATINVTYSNSVLSISVGGKKIISYSLSNFDISQLYISSSTGSLSVTSGSLSCDAPDFCSS</sequence>
<protein>
    <submittedName>
        <fullName evidence="2">300 kDa antigen</fullName>
    </submittedName>
</protein>
<gene>
    <name evidence="2" type="ORF">AYI68_g6842</name>
</gene>
<dbReference type="EMBL" id="LSSL01004985">
    <property type="protein sequence ID" value="OLY79099.1"/>
    <property type="molecule type" value="Genomic_DNA"/>
</dbReference>
<evidence type="ECO:0000256" key="1">
    <source>
        <dbReference type="SAM" id="MobiDB-lite"/>
    </source>
</evidence>
<dbReference type="OrthoDB" id="5643308at2759"/>
<keyword evidence="3" id="KW-1185">Reference proteome</keyword>
<evidence type="ECO:0000313" key="2">
    <source>
        <dbReference type="EMBL" id="OLY79099.1"/>
    </source>
</evidence>
<reference evidence="2 3" key="1">
    <citation type="journal article" date="2016" name="Mol. Biol. Evol.">
        <title>Genome-Wide Survey of Gut Fungi (Harpellales) Reveals the First Horizontally Transferred Ubiquitin Gene from a Mosquito Host.</title>
        <authorList>
            <person name="Wang Y."/>
            <person name="White M.M."/>
            <person name="Kvist S."/>
            <person name="Moncalvo J.M."/>
        </authorList>
    </citation>
    <scope>NUCLEOTIDE SEQUENCE [LARGE SCALE GENOMIC DNA]</scope>
    <source>
        <strain evidence="2 3">ALG-7-W6</strain>
    </source>
</reference>
<accession>A0A1R0GQD0</accession>
<evidence type="ECO:0000313" key="3">
    <source>
        <dbReference type="Proteomes" id="UP000187455"/>
    </source>
</evidence>
<feature type="region of interest" description="Disordered" evidence="1">
    <location>
        <begin position="1"/>
        <end position="77"/>
    </location>
</feature>
<feature type="compositionally biased region" description="Polar residues" evidence="1">
    <location>
        <begin position="1"/>
        <end position="38"/>
    </location>
</feature>
<organism evidence="2 3">
    <name type="scientific">Smittium mucronatum</name>
    <dbReference type="NCBI Taxonomy" id="133383"/>
    <lineage>
        <taxon>Eukaryota</taxon>
        <taxon>Fungi</taxon>
        <taxon>Fungi incertae sedis</taxon>
        <taxon>Zoopagomycota</taxon>
        <taxon>Kickxellomycotina</taxon>
        <taxon>Harpellomycetes</taxon>
        <taxon>Harpellales</taxon>
        <taxon>Legeriomycetaceae</taxon>
        <taxon>Smittium</taxon>
    </lineage>
</organism>
<feature type="non-terminal residue" evidence="2">
    <location>
        <position position="1"/>
    </location>
</feature>
<name>A0A1R0GQD0_9FUNG</name>
<proteinExistence type="predicted"/>
<feature type="compositionally biased region" description="Low complexity" evidence="1">
    <location>
        <begin position="39"/>
        <end position="76"/>
    </location>
</feature>
<comment type="caution">
    <text evidence="2">The sequence shown here is derived from an EMBL/GenBank/DDBJ whole genome shotgun (WGS) entry which is preliminary data.</text>
</comment>